<gene>
    <name evidence="2" type="ORF">BFV95_2871</name>
</gene>
<dbReference type="EMBL" id="MIPY01000020">
    <property type="protein sequence ID" value="OES30266.1"/>
    <property type="molecule type" value="Genomic_DNA"/>
</dbReference>
<organism evidence="2 3">
    <name type="scientific">Alteromonas macleodii</name>
    <name type="common">Pseudoalteromonas macleodii</name>
    <dbReference type="NCBI Taxonomy" id="28108"/>
    <lineage>
        <taxon>Bacteria</taxon>
        <taxon>Pseudomonadati</taxon>
        <taxon>Pseudomonadota</taxon>
        <taxon>Gammaproteobacteria</taxon>
        <taxon>Alteromonadales</taxon>
        <taxon>Alteromonadaceae</taxon>
        <taxon>Alteromonas/Salinimonas group</taxon>
        <taxon>Alteromonas</taxon>
    </lineage>
</organism>
<reference evidence="2 3" key="1">
    <citation type="submission" date="2016-09" db="EMBL/GenBank/DDBJ databases">
        <title>Draft Genome Sequence of four Alteromonas macleodii strains isolated from copper coupons and grown long-term at elevated copper levels.</title>
        <authorList>
            <person name="Cusick K."/>
            <person name="Dale J."/>
            <person name="Little B."/>
            <person name="Biffinger J."/>
        </authorList>
    </citation>
    <scope>NUCLEOTIDE SEQUENCE [LARGE SCALE GENOMIC DNA]</scope>
    <source>
        <strain evidence="2 3">KCP01</strain>
    </source>
</reference>
<evidence type="ECO:0000256" key="1">
    <source>
        <dbReference type="SAM" id="SignalP"/>
    </source>
</evidence>
<feature type="signal peptide" evidence="1">
    <location>
        <begin position="1"/>
        <end position="25"/>
    </location>
</feature>
<dbReference type="RefSeq" id="WP_069944648.1">
    <property type="nucleotide sequence ID" value="NZ_JAYMED010000020.1"/>
</dbReference>
<protein>
    <submittedName>
        <fullName evidence="2">Periplasmic protein</fullName>
    </submittedName>
</protein>
<dbReference type="AlphaFoldDB" id="A0AB36FPI3"/>
<name>A0AB36FPI3_ALTMA</name>
<comment type="caution">
    <text evidence="2">The sequence shown here is derived from an EMBL/GenBank/DDBJ whole genome shotgun (WGS) entry which is preliminary data.</text>
</comment>
<keyword evidence="3" id="KW-1185">Reference proteome</keyword>
<dbReference type="Proteomes" id="UP000095392">
    <property type="component" value="Unassembled WGS sequence"/>
</dbReference>
<feature type="chain" id="PRO_5044296587" evidence="1">
    <location>
        <begin position="26"/>
        <end position="462"/>
    </location>
</feature>
<accession>A0AB36FPI3</accession>
<evidence type="ECO:0000313" key="2">
    <source>
        <dbReference type="EMBL" id="OES30266.1"/>
    </source>
</evidence>
<evidence type="ECO:0000313" key="3">
    <source>
        <dbReference type="Proteomes" id="UP000095392"/>
    </source>
</evidence>
<sequence>MASSHRFLDSLILIAMLSFGAPTFAEEDCTEKKRTVFQELGLKDSKSKPQLLDCSWIRDAFTMLKSPRIPISSWEYEGGFRLTTKATSDNAKATIDFSLGIFSLSASKKSIFVASHPQFGGVGEISIPPIVASKDIEDFEVGTYVLQGFQSINNTPRVSTGIAGYFRITGIKQIDDALMVNYINWYDANGTETDTSIMIWQASNLASSKMYGPYQLEGAAHAAGWLSEIPQELQALFEATHITGSQSNASIASRLSIGPTAFAFNPRKSVVYGPSGSVETEALLDFSMRQPLFDQSVYKIQPDYRSLSLNSDGRNKMWTLSSGASFGFIVPGTRTYLTLGKSAGHESGIGYKIKQSNGHQCGGPCPFDADDYYSYYWAWDIADLLRVKLGLALPHSLQPYEHGKFPLPTSFKGLAIGGADYDEEQRKLYISLTKGDTLGKYARPPLFLTYKLKATTENAESK</sequence>
<keyword evidence="1" id="KW-0732">Signal</keyword>
<proteinExistence type="predicted"/>